<keyword evidence="2" id="KW-1133">Transmembrane helix</keyword>
<proteinExistence type="predicted"/>
<organism evidence="3 4">
    <name type="scientific">Mycena metata</name>
    <dbReference type="NCBI Taxonomy" id="1033252"/>
    <lineage>
        <taxon>Eukaryota</taxon>
        <taxon>Fungi</taxon>
        <taxon>Dikarya</taxon>
        <taxon>Basidiomycota</taxon>
        <taxon>Agaricomycotina</taxon>
        <taxon>Agaricomycetes</taxon>
        <taxon>Agaricomycetidae</taxon>
        <taxon>Agaricales</taxon>
        <taxon>Marasmiineae</taxon>
        <taxon>Mycenaceae</taxon>
        <taxon>Mycena</taxon>
    </lineage>
</organism>
<keyword evidence="2" id="KW-0472">Membrane</keyword>
<reference evidence="3" key="1">
    <citation type="submission" date="2023-03" db="EMBL/GenBank/DDBJ databases">
        <title>Massive genome expansion in bonnet fungi (Mycena s.s.) driven by repeated elements and novel gene families across ecological guilds.</title>
        <authorList>
            <consortium name="Lawrence Berkeley National Laboratory"/>
            <person name="Harder C.B."/>
            <person name="Miyauchi S."/>
            <person name="Viragh M."/>
            <person name="Kuo A."/>
            <person name="Thoen E."/>
            <person name="Andreopoulos B."/>
            <person name="Lu D."/>
            <person name="Skrede I."/>
            <person name="Drula E."/>
            <person name="Henrissat B."/>
            <person name="Morin E."/>
            <person name="Kohler A."/>
            <person name="Barry K."/>
            <person name="LaButti K."/>
            <person name="Morin E."/>
            <person name="Salamov A."/>
            <person name="Lipzen A."/>
            <person name="Mereny Z."/>
            <person name="Hegedus B."/>
            <person name="Baldrian P."/>
            <person name="Stursova M."/>
            <person name="Weitz H."/>
            <person name="Taylor A."/>
            <person name="Grigoriev I.V."/>
            <person name="Nagy L.G."/>
            <person name="Martin F."/>
            <person name="Kauserud H."/>
        </authorList>
    </citation>
    <scope>NUCLEOTIDE SEQUENCE</scope>
    <source>
        <strain evidence="3">CBHHK182m</strain>
    </source>
</reference>
<keyword evidence="2" id="KW-0812">Transmembrane</keyword>
<keyword evidence="4" id="KW-1185">Reference proteome</keyword>
<evidence type="ECO:0000256" key="1">
    <source>
        <dbReference type="SAM" id="MobiDB-lite"/>
    </source>
</evidence>
<feature type="transmembrane region" description="Helical" evidence="2">
    <location>
        <begin position="61"/>
        <end position="84"/>
    </location>
</feature>
<accession>A0AAD7KIG5</accession>
<evidence type="ECO:0000313" key="3">
    <source>
        <dbReference type="EMBL" id="KAJ7786381.1"/>
    </source>
</evidence>
<comment type="caution">
    <text evidence="3">The sequence shown here is derived from an EMBL/GenBank/DDBJ whole genome shotgun (WGS) entry which is preliminary data.</text>
</comment>
<evidence type="ECO:0000256" key="2">
    <source>
        <dbReference type="SAM" id="Phobius"/>
    </source>
</evidence>
<feature type="compositionally biased region" description="Basic and acidic residues" evidence="1">
    <location>
        <begin position="118"/>
        <end position="150"/>
    </location>
</feature>
<gene>
    <name evidence="3" type="ORF">B0H16DRAFT_1708557</name>
</gene>
<dbReference type="Proteomes" id="UP001215598">
    <property type="component" value="Unassembled WGS sequence"/>
</dbReference>
<sequence>MIVPSLHHLRQVCQPNQVDCVDAPPSGEGTNTNSEDGSSANPETVEHDIGPVDSPPGIHRFIGVTAVAILILLLFLLWLGIGAWPRRKLRSFYRSRSTSAPIKSEREQSNDANGVEIPPEKLRDKSDDATSESVKRFAAEGDEAHQIMST</sequence>
<name>A0AAD7KIG5_9AGAR</name>
<evidence type="ECO:0000313" key="4">
    <source>
        <dbReference type="Proteomes" id="UP001215598"/>
    </source>
</evidence>
<feature type="compositionally biased region" description="Polar residues" evidence="1">
    <location>
        <begin position="28"/>
        <end position="42"/>
    </location>
</feature>
<dbReference type="EMBL" id="JARKIB010000001">
    <property type="protein sequence ID" value="KAJ7786381.1"/>
    <property type="molecule type" value="Genomic_DNA"/>
</dbReference>
<protein>
    <submittedName>
        <fullName evidence="3">Uncharacterized protein</fullName>
    </submittedName>
</protein>
<dbReference type="AlphaFoldDB" id="A0AAD7KIG5"/>
<feature type="region of interest" description="Disordered" evidence="1">
    <location>
        <begin position="18"/>
        <end position="47"/>
    </location>
</feature>
<feature type="region of interest" description="Disordered" evidence="1">
    <location>
        <begin position="93"/>
        <end position="150"/>
    </location>
</feature>